<dbReference type="SUPFAM" id="SSF50475">
    <property type="entry name" value="FMN-binding split barrel"/>
    <property type="match status" value="1"/>
</dbReference>
<feature type="compositionally biased region" description="Low complexity" evidence="1">
    <location>
        <begin position="166"/>
        <end position="175"/>
    </location>
</feature>
<dbReference type="EMBL" id="RKQG01000002">
    <property type="protein sequence ID" value="RPE29058.1"/>
    <property type="molecule type" value="Genomic_DNA"/>
</dbReference>
<feature type="compositionally biased region" description="Pro residues" evidence="1">
    <location>
        <begin position="204"/>
        <end position="215"/>
    </location>
</feature>
<feature type="region of interest" description="Disordered" evidence="1">
    <location>
        <begin position="1"/>
        <end position="26"/>
    </location>
</feature>
<dbReference type="InterPro" id="IPR024747">
    <property type="entry name" value="Pyridox_Oxase-rel"/>
</dbReference>
<comment type="caution">
    <text evidence="2">The sequence shown here is derived from an EMBL/GenBank/DDBJ whole genome shotgun (WGS) entry which is preliminary data.</text>
</comment>
<keyword evidence="3" id="KW-1185">Reference proteome</keyword>
<evidence type="ECO:0000313" key="2">
    <source>
        <dbReference type="EMBL" id="RPE29058.1"/>
    </source>
</evidence>
<dbReference type="AlphaFoldDB" id="A0A3N4R6L7"/>
<evidence type="ECO:0000256" key="1">
    <source>
        <dbReference type="SAM" id="MobiDB-lite"/>
    </source>
</evidence>
<accession>A0A3N4R6L7</accession>
<name>A0A3N4R6L7_9ACTN</name>
<feature type="compositionally biased region" description="Pro residues" evidence="1">
    <location>
        <begin position="176"/>
        <end position="196"/>
    </location>
</feature>
<dbReference type="InterPro" id="IPR012349">
    <property type="entry name" value="Split_barrel_FMN-bd"/>
</dbReference>
<reference evidence="2 3" key="1">
    <citation type="submission" date="2018-11" db="EMBL/GenBank/DDBJ databases">
        <title>Sequencing the genomes of 1000 actinobacteria strains.</title>
        <authorList>
            <person name="Klenk H.-P."/>
        </authorList>
    </citation>
    <scope>NUCLEOTIDE SEQUENCE [LARGE SCALE GENOMIC DNA]</scope>
    <source>
        <strain evidence="2 3">DSM 44781</strain>
    </source>
</reference>
<feature type="region of interest" description="Disordered" evidence="1">
    <location>
        <begin position="154"/>
        <end position="215"/>
    </location>
</feature>
<proteinExistence type="predicted"/>
<dbReference type="Pfam" id="PF12900">
    <property type="entry name" value="Pyridox_ox_2"/>
    <property type="match status" value="1"/>
</dbReference>
<gene>
    <name evidence="2" type="ORF">EDD38_6205</name>
</gene>
<dbReference type="Gene3D" id="2.30.110.10">
    <property type="entry name" value="Electron Transport, Fmn-binding Protein, Chain A"/>
    <property type="match status" value="1"/>
</dbReference>
<organism evidence="2 3">
    <name type="scientific">Kitasatospora cineracea</name>
    <dbReference type="NCBI Taxonomy" id="88074"/>
    <lineage>
        <taxon>Bacteria</taxon>
        <taxon>Bacillati</taxon>
        <taxon>Actinomycetota</taxon>
        <taxon>Actinomycetes</taxon>
        <taxon>Kitasatosporales</taxon>
        <taxon>Streptomycetaceae</taxon>
        <taxon>Kitasatospora</taxon>
    </lineage>
</organism>
<sequence length="215" mass="22197">MSPSSGTMDPVRGRVGGGTIGGMDRDDRVEDLSEAECLRLLGTVPLGRVVYTEHALPAVLPVAFRVAADGRLVLALRTGTRVARALDGTVAAFQVDDFDRAGRCGWSVLVHGRAEVVRDAGERAALHSGGLRPWIPEPGPEYVAISPELVSGRRVRPDAADQDTWPGAAPPLSLSPAPPPPPGPPPGPPPPPPPAPATSTAPPGRHPAPPAPAAR</sequence>
<protein>
    <submittedName>
        <fullName evidence="2">Pyridoxamine 5'-phosphate oxidase-like protein</fullName>
    </submittedName>
</protein>
<evidence type="ECO:0000313" key="3">
    <source>
        <dbReference type="Proteomes" id="UP000266906"/>
    </source>
</evidence>
<dbReference type="Proteomes" id="UP000266906">
    <property type="component" value="Unassembled WGS sequence"/>
</dbReference>